<comment type="similarity">
    <text evidence="3">Belongs to the glycosyl hydrolase 84 family.</text>
</comment>
<protein>
    <recommendedName>
        <fullName evidence="5">GH84 domain-containing protein</fullName>
    </recommendedName>
</protein>
<evidence type="ECO:0000256" key="2">
    <source>
        <dbReference type="ARBA" id="ARBA00023295"/>
    </source>
</evidence>
<dbReference type="GO" id="GO:0005975">
    <property type="term" value="P:carbohydrate metabolic process"/>
    <property type="evidence" value="ECO:0007669"/>
    <property type="project" value="UniProtKB-ARBA"/>
</dbReference>
<dbReference type="Pfam" id="PF02838">
    <property type="entry name" value="Glyco_hydro_20b"/>
    <property type="match status" value="1"/>
</dbReference>
<dbReference type="EMBL" id="AP035785">
    <property type="protein sequence ID" value="BFO71755.1"/>
    <property type="molecule type" value="Genomic_DNA"/>
</dbReference>
<dbReference type="PROSITE" id="PS52009">
    <property type="entry name" value="GH84"/>
    <property type="match status" value="1"/>
</dbReference>
<dbReference type="SUPFAM" id="SSF51445">
    <property type="entry name" value="(Trans)glycosidases"/>
    <property type="match status" value="1"/>
</dbReference>
<reference evidence="6" key="1">
    <citation type="submission" date="2024-07" db="EMBL/GenBank/DDBJ databases">
        <title>Complete genome sequence of Prevotella sp. YM-2024 GTC17253.</title>
        <authorList>
            <person name="Hayashi M."/>
            <person name="Muto Y."/>
            <person name="Tanaka K."/>
            <person name="Niwa H."/>
        </authorList>
    </citation>
    <scope>NUCLEOTIDE SEQUENCE</scope>
    <source>
        <strain evidence="6">GTC17253</strain>
    </source>
</reference>
<dbReference type="InterPro" id="IPR029018">
    <property type="entry name" value="Hex-like_dom2"/>
</dbReference>
<evidence type="ECO:0000256" key="4">
    <source>
        <dbReference type="SAM" id="SignalP"/>
    </source>
</evidence>
<feature type="domain" description="GH84" evidence="5">
    <location>
        <begin position="175"/>
        <end position="477"/>
    </location>
</feature>
<evidence type="ECO:0000256" key="3">
    <source>
        <dbReference type="PROSITE-ProRule" id="PRU01353"/>
    </source>
</evidence>
<evidence type="ECO:0000259" key="5">
    <source>
        <dbReference type="PROSITE" id="PS52009"/>
    </source>
</evidence>
<evidence type="ECO:0000313" key="6">
    <source>
        <dbReference type="EMBL" id="BFO71755.1"/>
    </source>
</evidence>
<dbReference type="InterPro" id="IPR015882">
    <property type="entry name" value="HEX_bac_N"/>
</dbReference>
<keyword evidence="1 3" id="KW-0378">Hydrolase</keyword>
<dbReference type="GO" id="GO:1901135">
    <property type="term" value="P:carbohydrate derivative metabolic process"/>
    <property type="evidence" value="ECO:0007669"/>
    <property type="project" value="UniProtKB-ARBA"/>
</dbReference>
<name>A0AB33IQ57_9BACT</name>
<proteinExistence type="inferred from homology"/>
<organism evidence="6">
    <name type="scientific">Prevotella sp. GTC17253</name>
    <dbReference type="NCBI Taxonomy" id="3236793"/>
    <lineage>
        <taxon>Bacteria</taxon>
        <taxon>Pseudomonadati</taxon>
        <taxon>Bacteroidota</taxon>
        <taxon>Bacteroidia</taxon>
        <taxon>Bacteroidales</taxon>
        <taxon>Prevotellaceae</taxon>
        <taxon>Prevotella</taxon>
    </lineage>
</organism>
<evidence type="ECO:0000256" key="1">
    <source>
        <dbReference type="ARBA" id="ARBA00022801"/>
    </source>
</evidence>
<dbReference type="SUPFAM" id="SSF55545">
    <property type="entry name" value="beta-N-acetylhexosaminidase-like domain"/>
    <property type="match status" value="1"/>
</dbReference>
<keyword evidence="4" id="KW-0732">Signal</keyword>
<dbReference type="Pfam" id="PF07555">
    <property type="entry name" value="NAGidase"/>
    <property type="match status" value="1"/>
</dbReference>
<feature type="active site" description="Proton donor" evidence="3">
    <location>
        <position position="302"/>
    </location>
</feature>
<dbReference type="PANTHER" id="PTHR13170:SF16">
    <property type="entry name" value="PROTEIN O-GLCNACASE"/>
    <property type="match status" value="1"/>
</dbReference>
<feature type="chain" id="PRO_5044328889" description="GH84 domain-containing protein" evidence="4">
    <location>
        <begin position="22"/>
        <end position="651"/>
    </location>
</feature>
<feature type="signal peptide" evidence="4">
    <location>
        <begin position="1"/>
        <end position="21"/>
    </location>
</feature>
<dbReference type="Gene3D" id="3.20.20.80">
    <property type="entry name" value="Glycosidases"/>
    <property type="match status" value="1"/>
</dbReference>
<dbReference type="PANTHER" id="PTHR13170">
    <property type="entry name" value="O-GLCNACASE"/>
    <property type="match status" value="1"/>
</dbReference>
<dbReference type="InterPro" id="IPR017853">
    <property type="entry name" value="GH"/>
</dbReference>
<dbReference type="GO" id="GO:0015929">
    <property type="term" value="F:hexosaminidase activity"/>
    <property type="evidence" value="ECO:0007669"/>
    <property type="project" value="UniProtKB-ARBA"/>
</dbReference>
<keyword evidence="2 3" id="KW-0326">Glycosidase</keyword>
<dbReference type="AlphaFoldDB" id="A0AB33IQ57"/>
<dbReference type="InterPro" id="IPR011496">
    <property type="entry name" value="O-GlcNAcase_cat"/>
</dbReference>
<accession>A0AB33IQ57</accession>
<dbReference type="InterPro" id="IPR051822">
    <property type="entry name" value="Glycosyl_Hydrolase_84"/>
</dbReference>
<dbReference type="Gene3D" id="3.30.379.10">
    <property type="entry name" value="Chitobiase/beta-hexosaminidase domain 2-like"/>
    <property type="match status" value="1"/>
</dbReference>
<gene>
    <name evidence="6" type="ORF">GTC17253_17210</name>
</gene>
<dbReference type="Gene3D" id="1.20.58.460">
    <property type="entry name" value="Hyaluronidase post-catalytic domain-like"/>
    <property type="match status" value="1"/>
</dbReference>
<sequence length="651" mass="73052">MNIKHLALTAFAVAFSLVGRADNVYTIYPVTQSQKAMTGTTSFTDRVYIVADRGIDQTTVERAKAILADKGLKAVVDQKAPSNTSAVYLGVNKSKGYGDKLANKLKLDRKVLAAEGKFDRHILVLTGAARKPATVLILGENTDATFCGLASLEQMLDRGTKNLPCVRIDDYADVQYRGVIEGYYGVPYNADVTKDLFRFMARYKMNTYMYGAKSDPYHSQKWAEAYPKKITEQQKAIGFLSEDMMRDIVNVSHQNKVNFIWAIHPGKAFTDPKETTVIDKIMQKFELMYGLGVRQFGVFVDDVGVPSDAPTLKLNAERLTEVQHAVENRWNRHYTTPADTVKPINFVPQLYAYSWVKEDKRKNFFNALGNTPKNVVVYITGAAVWTVPNSKDLEIVSGELGRGLAWWWNYPCNDNDMTKLFVRDTYGNFADEKWIDSKATLPAELKGASALISNPMQQGAASKIALFGVGDYGWNNAGFDNEADFKAAVRAVVGREKAPAFEYLTQYLRYYDNEPLASLVNDYKQTGNSQALKAEMTKLLEACSQIDLMEKSACESDSIFYADIHPWMNKVSDMAYLTLQLLEQVDMQPSMRNAIVVKKLQKTVKEIEHNAHYQFNVLNGMGEEIELSSRTAEPAAKVLRPFLDYLAAKLN</sequence>